<dbReference type="Gene3D" id="3.90.550.10">
    <property type="entry name" value="Spore Coat Polysaccharide Biosynthesis Protein SpsA, Chain A"/>
    <property type="match status" value="1"/>
</dbReference>
<protein>
    <submittedName>
        <fullName evidence="5">2-phospho-L-lactate guanylyltransferase</fullName>
        <ecNumber evidence="5">2.7.7.68</ecNumber>
    </submittedName>
</protein>
<dbReference type="PANTHER" id="PTHR40392">
    <property type="entry name" value="2-PHOSPHO-L-LACTATE GUANYLYLTRANSFERASE"/>
    <property type="match status" value="1"/>
</dbReference>
<dbReference type="EC" id="2.7.7.68" evidence="5"/>
<comment type="caution">
    <text evidence="5">The sequence shown here is derived from an EMBL/GenBank/DDBJ whole genome shotgun (WGS) entry which is preliminary data.</text>
</comment>
<dbReference type="RefSeq" id="WP_136561678.1">
    <property type="nucleotide sequence ID" value="NZ_STGW01000002.1"/>
</dbReference>
<keyword evidence="3" id="KW-0547">Nucleotide-binding</keyword>
<dbReference type="Pfam" id="PF01983">
    <property type="entry name" value="CofC"/>
    <property type="match status" value="1"/>
</dbReference>
<sequence>MSERRDHVVIIPVKSPGTAKSRLTAVSREQRARLAAAFATDVVDAALRTPGVVAVWVVSDDDGFAHLLAFRGARVCADPGMGLNAALRAGAAAARAVHPAARPVALFADLPCLTSDDLAAALAELVDGIAAFVADADGSGSSLYSAEYDDFDPCFGVDSAAAHRAAGAVPLQGTLATLRRDVDDLAGLADAMTLGVGPATSAVVA</sequence>
<dbReference type="InterPro" id="IPR002835">
    <property type="entry name" value="CofC"/>
</dbReference>
<gene>
    <name evidence="5" type="primary">cofC</name>
    <name evidence="5" type="ORF">E9934_04535</name>
</gene>
<name>A0A4S8NL46_9ACTN</name>
<dbReference type="Proteomes" id="UP000307087">
    <property type="component" value="Unassembled WGS sequence"/>
</dbReference>
<evidence type="ECO:0000313" key="5">
    <source>
        <dbReference type="EMBL" id="THV17743.1"/>
    </source>
</evidence>
<keyword evidence="2 5" id="KW-0548">Nucleotidyltransferase</keyword>
<evidence type="ECO:0000313" key="6">
    <source>
        <dbReference type="Proteomes" id="UP000307087"/>
    </source>
</evidence>
<dbReference type="OrthoDB" id="9151145at2"/>
<evidence type="ECO:0000256" key="1">
    <source>
        <dbReference type="ARBA" id="ARBA00022679"/>
    </source>
</evidence>
<accession>A0A4S8NL46</accession>
<keyword evidence="6" id="KW-1185">Reference proteome</keyword>
<dbReference type="SUPFAM" id="SSF53448">
    <property type="entry name" value="Nucleotide-diphospho-sugar transferases"/>
    <property type="match status" value="1"/>
</dbReference>
<keyword evidence="1 5" id="KW-0808">Transferase</keyword>
<keyword evidence="4" id="KW-0342">GTP-binding</keyword>
<proteinExistence type="predicted"/>
<dbReference type="PANTHER" id="PTHR40392:SF1">
    <property type="entry name" value="2-PHOSPHO-L-LACTATE GUANYLYLTRANSFERASE"/>
    <property type="match status" value="1"/>
</dbReference>
<dbReference type="AlphaFoldDB" id="A0A4S8NL46"/>
<evidence type="ECO:0000256" key="4">
    <source>
        <dbReference type="ARBA" id="ARBA00023134"/>
    </source>
</evidence>
<reference evidence="5 6" key="1">
    <citation type="journal article" date="2009" name="Int. J. Syst. Evol. Microbiol.">
        <title>Nocardioides caeni sp. nov., isolated from wastewater.</title>
        <authorList>
            <person name="Yoon J.H."/>
            <person name="Kang S.J."/>
            <person name="Park S."/>
            <person name="Kim W."/>
            <person name="Oh T.K."/>
        </authorList>
    </citation>
    <scope>NUCLEOTIDE SEQUENCE [LARGE SCALE GENOMIC DNA]</scope>
    <source>
        <strain evidence="5 6">DSM 23134</strain>
    </source>
</reference>
<evidence type="ECO:0000256" key="3">
    <source>
        <dbReference type="ARBA" id="ARBA00022741"/>
    </source>
</evidence>
<organism evidence="5 6">
    <name type="scientific">Nocardioides caeni</name>
    <dbReference type="NCBI Taxonomy" id="574700"/>
    <lineage>
        <taxon>Bacteria</taxon>
        <taxon>Bacillati</taxon>
        <taxon>Actinomycetota</taxon>
        <taxon>Actinomycetes</taxon>
        <taxon>Propionibacteriales</taxon>
        <taxon>Nocardioidaceae</taxon>
        <taxon>Nocardioides</taxon>
    </lineage>
</organism>
<dbReference type="EMBL" id="STGW01000002">
    <property type="protein sequence ID" value="THV17743.1"/>
    <property type="molecule type" value="Genomic_DNA"/>
</dbReference>
<dbReference type="GO" id="GO:0043814">
    <property type="term" value="F:phospholactate guanylyltransferase activity"/>
    <property type="evidence" value="ECO:0007669"/>
    <property type="project" value="UniProtKB-EC"/>
</dbReference>
<evidence type="ECO:0000256" key="2">
    <source>
        <dbReference type="ARBA" id="ARBA00022695"/>
    </source>
</evidence>
<dbReference type="InterPro" id="IPR029044">
    <property type="entry name" value="Nucleotide-diphossugar_trans"/>
</dbReference>
<dbReference type="GO" id="GO:0005525">
    <property type="term" value="F:GTP binding"/>
    <property type="evidence" value="ECO:0007669"/>
    <property type="project" value="UniProtKB-KW"/>
</dbReference>
<dbReference type="NCBIfam" id="TIGR03552">
    <property type="entry name" value="F420_cofC"/>
    <property type="match status" value="1"/>
</dbReference>